<dbReference type="AlphaFoldDB" id="A0A388KBH8"/>
<evidence type="ECO:0000313" key="4">
    <source>
        <dbReference type="Proteomes" id="UP000265515"/>
    </source>
</evidence>
<feature type="transmembrane region" description="Helical" evidence="2">
    <location>
        <begin position="43"/>
        <end position="64"/>
    </location>
</feature>
<dbReference type="SUPFAM" id="SSF82171">
    <property type="entry name" value="DPP6 N-terminal domain-like"/>
    <property type="match status" value="1"/>
</dbReference>
<evidence type="ECO:0000256" key="2">
    <source>
        <dbReference type="SAM" id="Phobius"/>
    </source>
</evidence>
<organism evidence="3 4">
    <name type="scientific">Chara braunii</name>
    <name type="common">Braun's stonewort</name>
    <dbReference type="NCBI Taxonomy" id="69332"/>
    <lineage>
        <taxon>Eukaryota</taxon>
        <taxon>Viridiplantae</taxon>
        <taxon>Streptophyta</taxon>
        <taxon>Charophyceae</taxon>
        <taxon>Charales</taxon>
        <taxon>Characeae</taxon>
        <taxon>Chara</taxon>
    </lineage>
</organism>
<gene>
    <name evidence="3" type="ORF">CBR_g518</name>
</gene>
<accession>A0A388KBH8</accession>
<dbReference type="Proteomes" id="UP000265515">
    <property type="component" value="Unassembled WGS sequence"/>
</dbReference>
<protein>
    <submittedName>
        <fullName evidence="3">Uncharacterized protein</fullName>
    </submittedName>
</protein>
<evidence type="ECO:0000313" key="3">
    <source>
        <dbReference type="EMBL" id="GBG67381.1"/>
    </source>
</evidence>
<comment type="caution">
    <text evidence="3">The sequence shown here is derived from an EMBL/GenBank/DDBJ whole genome shotgun (WGS) entry which is preliminary data.</text>
</comment>
<keyword evidence="4" id="KW-1185">Reference proteome</keyword>
<sequence length="605" mass="64852">MGLRSDNSGCCTDLPRDNDCYVNVTASAGDVNKRSKPAATWKTIYAATTLLGCCWFTIAVVMTMRGEMVSGRTCCLGSTAVEVADKGADVRIGGGAAYDSLVVERHQGSKDEEGGTAHGTRDMGRLLAEQSSPSDFLQMFQADFLKAKRLVLHYTPQLAVLADLSPSDERYCNWLIRDLVFPPSPDNLSSIVSFYYVLDERCYASGNRTEDERLMSIRKANVNITSPEAQGAEAPSHLDVITYWWPLGEPKGPRKTSPIVWQSYNSSSVPMAAFSGMELSRLGTNLIFGSHRTSGTMTSQVTFVSLAYGSRSSAAIDAEWVDGFAFNQNKTKLYISDPVERPRLYSFPLGEGEIPLDNRPLYRTEQIFSGGVDGGPNVTSLKFGSQSLTSDGKCLYFVDHESNRVWGANLTSDPLNATLIAGSGQAGKDDGVAMRSSFEGLRSVVVTPDGCNLFTTEVSPPGTLRWLQLDEPCGKATTVATLAQTVNWGLWGLALHDDGTKLALYVGTNRGHLFQLELDKSKLHGCRPVPTPSPEPTSAPLSSALSPSPYSDSASPSRTWAAPMPSIGSAIPISSSSASASSQPITPSFSSSPNSTSPISSGSGF</sequence>
<reference evidence="3 4" key="1">
    <citation type="journal article" date="2018" name="Cell">
        <title>The Chara Genome: Secondary Complexity and Implications for Plant Terrestrialization.</title>
        <authorList>
            <person name="Nishiyama T."/>
            <person name="Sakayama H."/>
            <person name="Vries J.D."/>
            <person name="Buschmann H."/>
            <person name="Saint-Marcoux D."/>
            <person name="Ullrich K.K."/>
            <person name="Haas F.B."/>
            <person name="Vanderstraeten L."/>
            <person name="Becker D."/>
            <person name="Lang D."/>
            <person name="Vosolsobe S."/>
            <person name="Rombauts S."/>
            <person name="Wilhelmsson P.K.I."/>
            <person name="Janitza P."/>
            <person name="Kern R."/>
            <person name="Heyl A."/>
            <person name="Rumpler F."/>
            <person name="Villalobos L.I.A.C."/>
            <person name="Clay J.M."/>
            <person name="Skokan R."/>
            <person name="Toyoda A."/>
            <person name="Suzuki Y."/>
            <person name="Kagoshima H."/>
            <person name="Schijlen E."/>
            <person name="Tajeshwar N."/>
            <person name="Catarino B."/>
            <person name="Hetherington A.J."/>
            <person name="Saltykova A."/>
            <person name="Bonnot C."/>
            <person name="Breuninger H."/>
            <person name="Symeonidi A."/>
            <person name="Radhakrishnan G.V."/>
            <person name="Van Nieuwerburgh F."/>
            <person name="Deforce D."/>
            <person name="Chang C."/>
            <person name="Karol K.G."/>
            <person name="Hedrich R."/>
            <person name="Ulvskov P."/>
            <person name="Glockner G."/>
            <person name="Delwiche C.F."/>
            <person name="Petrasek J."/>
            <person name="Van de Peer Y."/>
            <person name="Friml J."/>
            <person name="Beilby M."/>
            <person name="Dolan L."/>
            <person name="Kohara Y."/>
            <person name="Sugano S."/>
            <person name="Fujiyama A."/>
            <person name="Delaux P.-M."/>
            <person name="Quint M."/>
            <person name="TheiBen G."/>
            <person name="Hagemann M."/>
            <person name="Harholt J."/>
            <person name="Dunand C."/>
            <person name="Zachgo S."/>
            <person name="Langdale J."/>
            <person name="Maumus F."/>
            <person name="Straeten D.V.D."/>
            <person name="Gould S.B."/>
            <person name="Rensing S.A."/>
        </authorList>
    </citation>
    <scope>NUCLEOTIDE SEQUENCE [LARGE SCALE GENOMIC DNA]</scope>
    <source>
        <strain evidence="3 4">S276</strain>
    </source>
</reference>
<dbReference type="Gramene" id="GBG67381">
    <property type="protein sequence ID" value="GBG67381"/>
    <property type="gene ID" value="CBR_g518"/>
</dbReference>
<name>A0A388KBH8_CHABU</name>
<feature type="region of interest" description="Disordered" evidence="1">
    <location>
        <begin position="525"/>
        <end position="605"/>
    </location>
</feature>
<feature type="compositionally biased region" description="Low complexity" evidence="1">
    <location>
        <begin position="538"/>
        <end position="605"/>
    </location>
</feature>
<evidence type="ECO:0000256" key="1">
    <source>
        <dbReference type="SAM" id="MobiDB-lite"/>
    </source>
</evidence>
<dbReference type="EMBL" id="BFEA01000087">
    <property type="protein sequence ID" value="GBG67381.1"/>
    <property type="molecule type" value="Genomic_DNA"/>
</dbReference>
<keyword evidence="2" id="KW-0472">Membrane</keyword>
<keyword evidence="2" id="KW-0812">Transmembrane</keyword>
<proteinExistence type="predicted"/>
<keyword evidence="2" id="KW-1133">Transmembrane helix</keyword>